<dbReference type="AlphaFoldDB" id="A0A1J1J281"/>
<feature type="region of interest" description="Disordered" evidence="1">
    <location>
        <begin position="31"/>
        <end position="77"/>
    </location>
</feature>
<organism evidence="2 3">
    <name type="scientific">Clunio marinus</name>
    <dbReference type="NCBI Taxonomy" id="568069"/>
    <lineage>
        <taxon>Eukaryota</taxon>
        <taxon>Metazoa</taxon>
        <taxon>Ecdysozoa</taxon>
        <taxon>Arthropoda</taxon>
        <taxon>Hexapoda</taxon>
        <taxon>Insecta</taxon>
        <taxon>Pterygota</taxon>
        <taxon>Neoptera</taxon>
        <taxon>Endopterygota</taxon>
        <taxon>Diptera</taxon>
        <taxon>Nematocera</taxon>
        <taxon>Chironomoidea</taxon>
        <taxon>Chironomidae</taxon>
        <taxon>Clunio</taxon>
    </lineage>
</organism>
<evidence type="ECO:0000313" key="2">
    <source>
        <dbReference type="EMBL" id="CRL06495.1"/>
    </source>
</evidence>
<gene>
    <name evidence="2" type="ORF">CLUMA_CG019730</name>
</gene>
<evidence type="ECO:0000313" key="3">
    <source>
        <dbReference type="Proteomes" id="UP000183832"/>
    </source>
</evidence>
<accession>A0A1J1J281</accession>
<name>A0A1J1J281_9DIPT</name>
<evidence type="ECO:0000256" key="1">
    <source>
        <dbReference type="SAM" id="MobiDB-lite"/>
    </source>
</evidence>
<protein>
    <submittedName>
        <fullName evidence="2">CLUMA_CG019730, isoform A</fullName>
    </submittedName>
</protein>
<proteinExistence type="predicted"/>
<dbReference type="Proteomes" id="UP000183832">
    <property type="component" value="Unassembled WGS sequence"/>
</dbReference>
<dbReference type="EMBL" id="CVRI01000067">
    <property type="protein sequence ID" value="CRL06495.1"/>
    <property type="molecule type" value="Genomic_DNA"/>
</dbReference>
<sequence length="77" mass="8674">MQQCCSRMNTSSDIPLIQHQIDFVIVIQQRESRRTARGSTTSIRTSPQCSEQSPGHKDEKPSTDLTQQHFNNVSSPS</sequence>
<reference evidence="2 3" key="1">
    <citation type="submission" date="2015-04" db="EMBL/GenBank/DDBJ databases">
        <authorList>
            <person name="Syromyatnikov M.Y."/>
            <person name="Popov V.N."/>
        </authorList>
    </citation>
    <scope>NUCLEOTIDE SEQUENCE [LARGE SCALE GENOMIC DNA]</scope>
</reference>
<feature type="compositionally biased region" description="Polar residues" evidence="1">
    <location>
        <begin position="63"/>
        <end position="77"/>
    </location>
</feature>
<feature type="compositionally biased region" description="Polar residues" evidence="1">
    <location>
        <begin position="37"/>
        <end position="53"/>
    </location>
</feature>
<keyword evidence="3" id="KW-1185">Reference proteome</keyword>